<evidence type="ECO:0000256" key="7">
    <source>
        <dbReference type="PROSITE-ProRule" id="PRU01360"/>
    </source>
</evidence>
<comment type="caution">
    <text evidence="9">The sequence shown here is derived from an EMBL/GenBank/DDBJ whole genome shotgun (WGS) entry which is preliminary data.</text>
</comment>
<gene>
    <name evidence="9" type="ORF">GBK04_18075</name>
</gene>
<evidence type="ECO:0000313" key="9">
    <source>
        <dbReference type="EMBL" id="MPR35204.1"/>
    </source>
</evidence>
<evidence type="ECO:0000256" key="6">
    <source>
        <dbReference type="ARBA" id="ARBA00023237"/>
    </source>
</evidence>
<accession>A0A7C9FA04</accession>
<reference evidence="9 10" key="1">
    <citation type="submission" date="2019-10" db="EMBL/GenBank/DDBJ databases">
        <title>Draft Genome Sequence of Cytophagaceae sp. SJW1-29.</title>
        <authorList>
            <person name="Choi A."/>
        </authorList>
    </citation>
    <scope>NUCLEOTIDE SEQUENCE [LARGE SCALE GENOMIC DNA]</scope>
    <source>
        <strain evidence="9 10">SJW1-29</strain>
    </source>
</reference>
<dbReference type="AlphaFoldDB" id="A0A7C9FA04"/>
<dbReference type="InterPro" id="IPR036942">
    <property type="entry name" value="Beta-barrel_TonB_sf"/>
</dbReference>
<evidence type="ECO:0000256" key="1">
    <source>
        <dbReference type="ARBA" id="ARBA00004571"/>
    </source>
</evidence>
<dbReference type="Gene3D" id="2.40.170.20">
    <property type="entry name" value="TonB-dependent receptor, beta-barrel domain"/>
    <property type="match status" value="1"/>
</dbReference>
<evidence type="ECO:0000256" key="2">
    <source>
        <dbReference type="ARBA" id="ARBA00022448"/>
    </source>
</evidence>
<dbReference type="Proteomes" id="UP000479293">
    <property type="component" value="Unassembled WGS sequence"/>
</dbReference>
<comment type="subcellular location">
    <subcellularLocation>
        <location evidence="1 7">Cell outer membrane</location>
        <topology evidence="1 7">Multi-pass membrane protein</topology>
    </subcellularLocation>
</comment>
<dbReference type="SUPFAM" id="SSF49464">
    <property type="entry name" value="Carboxypeptidase regulatory domain-like"/>
    <property type="match status" value="1"/>
</dbReference>
<dbReference type="NCBIfam" id="TIGR04056">
    <property type="entry name" value="OMP_RagA_SusC"/>
    <property type="match status" value="1"/>
</dbReference>
<dbReference type="SUPFAM" id="SSF56935">
    <property type="entry name" value="Porins"/>
    <property type="match status" value="1"/>
</dbReference>
<dbReference type="InterPro" id="IPR008969">
    <property type="entry name" value="CarboxyPept-like_regulatory"/>
</dbReference>
<dbReference type="InterPro" id="IPR039426">
    <property type="entry name" value="TonB-dep_rcpt-like"/>
</dbReference>
<dbReference type="EMBL" id="WHLY01000002">
    <property type="protein sequence ID" value="MPR35204.1"/>
    <property type="molecule type" value="Genomic_DNA"/>
</dbReference>
<sequence>MSKPCPYLNRIAAVAILFLLILHTPDMALGQGKVSGLVTDSQREGLPGVSVRVKDTNVGVITDVNGKYQITASGNAVLVFSFIGMVSKEVPIEGKSIVDVVLEADVNNLEEVVVVDFGYGTVKKTDMTGSVATMGARELKNIPVANAAQAMTGRMPGVSVLTSDGSPDAEVVIRVRGGGSITQDNSPLYVVDGFIVSSIRDIPPTDIQSINVLKDASATAIYGAQASNGVIVITTKNPTAGKVSVSYNGFMQFKQLPKNRSYKVLSPYEYVLVNYERAKLRSQSDVNSFEKFFGKYQDYDLYQEKKGTDWQEELFGSPRTSQYHNLSLSGGTEKTKLSLSLTNNTDEGLLIGSGFTRNVLNFKLNQNISKKLTFEAFTRITNTVVDGAGTSGNAQINIKDAVQTRPVNGVADELEIDLTNINSDDDYQSFLLSLVSPVKLAKQDWRERTTNDYILSGALNWNILTNLDFKTTFTSSQSFDKNLRYYGPLTGESFNNGSSLPLGEKTENESFSYRWLNTLNYKMPDMGSHRLDFLFGQELYASGGDYSFVRSEDFRESITPQELFANMTFGRTDRHETRELTNSNRMSGFGRVNYQLKDKYLATVTFRADASSKFAKENRLGFFPAAALGWKISEEPFLKQFNAIDELKLRVSYGATGNDRIDATATQFLFQGSTLRGPGFGNFDNTYYTPSGSTLYNPNLVWETTINRNAGVDFSFFEHKLEGSMDVYHNTTKDLLLRSVIPSSTGFTTQWNNVGVTSNRGIELGLTAYLIDRPDFMLSANFNVGRNKAKVEKLDGTESRFFQSNWASTDLRDQDDFYVKIGGTLGDIYGYVTDGYYSVDDFSAYDEVSKKYILKEGVPNAGGVVGNTNLRPGFLKLKDLDGDGIINSNDRQVIGNTLPQAQGGFGLNSRYKGFDFSLFFNWSYGNDVYNTGKLQYNQFRRVTYGNLLTSMSMENRFTYLDVDGSYTGTPGGIVTDLGQLAELNAGKNIWSPHGLGDAQTVIHSWAVENGSFLRLNNLNIGYSFPKEWISKLKMSQLRVYATGNNLHLWTKYSGFDPEVSTSRNTGYQGLTPGVDYSSFPRSRSYTFGVNITF</sequence>
<evidence type="ECO:0000256" key="4">
    <source>
        <dbReference type="ARBA" id="ARBA00022692"/>
    </source>
</evidence>
<dbReference type="InterPro" id="IPR012910">
    <property type="entry name" value="Plug_dom"/>
</dbReference>
<dbReference type="Gene3D" id="2.60.40.1120">
    <property type="entry name" value="Carboxypeptidase-like, regulatory domain"/>
    <property type="match status" value="1"/>
</dbReference>
<keyword evidence="3 7" id="KW-1134">Transmembrane beta strand</keyword>
<protein>
    <submittedName>
        <fullName evidence="9">SusC/RagA family TonB-linked outer membrane protein</fullName>
    </submittedName>
</protein>
<dbReference type="GO" id="GO:0009279">
    <property type="term" value="C:cell outer membrane"/>
    <property type="evidence" value="ECO:0007669"/>
    <property type="project" value="UniProtKB-SubCell"/>
</dbReference>
<evidence type="ECO:0000259" key="8">
    <source>
        <dbReference type="Pfam" id="PF07715"/>
    </source>
</evidence>
<dbReference type="InterPro" id="IPR037066">
    <property type="entry name" value="Plug_dom_sf"/>
</dbReference>
<dbReference type="NCBIfam" id="TIGR04057">
    <property type="entry name" value="SusC_RagA_signa"/>
    <property type="match status" value="1"/>
</dbReference>
<dbReference type="Gene3D" id="2.170.130.10">
    <property type="entry name" value="TonB-dependent receptor, plug domain"/>
    <property type="match status" value="1"/>
</dbReference>
<keyword evidence="6 7" id="KW-0998">Cell outer membrane</keyword>
<keyword evidence="2 7" id="KW-0813">Transport</keyword>
<keyword evidence="5 7" id="KW-0472">Membrane</keyword>
<comment type="similarity">
    <text evidence="7">Belongs to the TonB-dependent receptor family.</text>
</comment>
<evidence type="ECO:0000256" key="3">
    <source>
        <dbReference type="ARBA" id="ARBA00022452"/>
    </source>
</evidence>
<dbReference type="InterPro" id="IPR023997">
    <property type="entry name" value="TonB-dep_OMP_SusC/RagA_CS"/>
</dbReference>
<dbReference type="RefSeq" id="WP_152762048.1">
    <property type="nucleotide sequence ID" value="NZ_WHLY01000002.1"/>
</dbReference>
<keyword evidence="4 7" id="KW-0812">Transmembrane</keyword>
<dbReference type="InterPro" id="IPR023996">
    <property type="entry name" value="TonB-dep_OMP_SusC/RagA"/>
</dbReference>
<dbReference type="Pfam" id="PF13715">
    <property type="entry name" value="CarbopepD_reg_2"/>
    <property type="match status" value="1"/>
</dbReference>
<keyword evidence="10" id="KW-1185">Reference proteome</keyword>
<dbReference type="PROSITE" id="PS52016">
    <property type="entry name" value="TONB_DEPENDENT_REC_3"/>
    <property type="match status" value="1"/>
</dbReference>
<name>A0A7C9FA04_9BACT</name>
<feature type="domain" description="TonB-dependent receptor plug" evidence="8">
    <location>
        <begin position="124"/>
        <end position="230"/>
    </location>
</feature>
<dbReference type="Pfam" id="PF07715">
    <property type="entry name" value="Plug"/>
    <property type="match status" value="1"/>
</dbReference>
<evidence type="ECO:0000256" key="5">
    <source>
        <dbReference type="ARBA" id="ARBA00023136"/>
    </source>
</evidence>
<proteinExistence type="inferred from homology"/>
<evidence type="ECO:0000313" key="10">
    <source>
        <dbReference type="Proteomes" id="UP000479293"/>
    </source>
</evidence>
<organism evidence="9 10">
    <name type="scientific">Salmonirosea aquatica</name>
    <dbReference type="NCBI Taxonomy" id="2654236"/>
    <lineage>
        <taxon>Bacteria</taxon>
        <taxon>Pseudomonadati</taxon>
        <taxon>Bacteroidota</taxon>
        <taxon>Cytophagia</taxon>
        <taxon>Cytophagales</taxon>
        <taxon>Spirosomataceae</taxon>
        <taxon>Salmonirosea</taxon>
    </lineage>
</organism>